<dbReference type="SMART" id="SM00282">
    <property type="entry name" value="LamG"/>
    <property type="match status" value="5"/>
</dbReference>
<dbReference type="SUPFAM" id="SSF49899">
    <property type="entry name" value="Concanavalin A-like lectins/glucanases"/>
    <property type="match status" value="5"/>
</dbReference>
<keyword evidence="12" id="KW-0325">Glycoprotein</keyword>
<evidence type="ECO:0000256" key="11">
    <source>
        <dbReference type="ARBA" id="ARBA00023157"/>
    </source>
</evidence>
<comment type="subcellular location">
    <subcellularLocation>
        <location evidence="2">Secreted</location>
        <location evidence="2">Extracellular space</location>
        <location evidence="2">Extracellular matrix</location>
        <location evidence="2">Basement membrane</location>
    </subcellularLocation>
</comment>
<comment type="caution">
    <text evidence="19">Lacks conserved residue(s) required for the propagation of feature annotation.</text>
</comment>
<dbReference type="CDD" id="cd00110">
    <property type="entry name" value="LamG"/>
    <property type="match status" value="5"/>
</dbReference>
<dbReference type="InterPro" id="IPR009254">
    <property type="entry name" value="Laminin_aI"/>
</dbReference>
<feature type="non-terminal residue" evidence="24">
    <location>
        <position position="1"/>
    </location>
</feature>
<feature type="coiled-coil region" evidence="20">
    <location>
        <begin position="887"/>
        <end position="919"/>
    </location>
</feature>
<comment type="subunit">
    <text evidence="14">Laminin is a complex glycoprotein, consisting of three different polypeptide chains (alpha, beta, gamma), which are bound to each other by disulfide bonds into a cross-shaped molecule comprising one long and three short arms with globules at each end. Alpha-4 is a subunit of laminin-8 (laminin-411), laminin-9 (laminin-421) and laminin-14 (laminin-423).</text>
</comment>
<dbReference type="SMART" id="SM00180">
    <property type="entry name" value="EGF_Lam"/>
    <property type="match status" value="3"/>
</dbReference>
<dbReference type="PROSITE" id="PS50027">
    <property type="entry name" value="EGF_LAM_2"/>
    <property type="match status" value="3"/>
</dbReference>
<keyword evidence="7" id="KW-0084">Basement membrane</keyword>
<feature type="disulfide bond" evidence="19">
    <location>
        <begin position="394"/>
        <end position="403"/>
    </location>
</feature>
<reference evidence="24" key="1">
    <citation type="submission" date="2020-10" db="EMBL/GenBank/DDBJ databases">
        <title>Feather gene expression reveals the developmental basis of iridescence in African starlings.</title>
        <authorList>
            <person name="Rubenstein D.R."/>
        </authorList>
    </citation>
    <scope>NUCLEOTIDE SEQUENCE</scope>
    <source>
        <strain evidence="24">SS15</strain>
        <tissue evidence="24">Liver</tissue>
    </source>
</reference>
<dbReference type="FunFam" id="2.10.25.10:FF:000491">
    <property type="entry name" value="Laminin subunit alpha 4"/>
    <property type="match status" value="1"/>
</dbReference>
<evidence type="ECO:0000256" key="20">
    <source>
        <dbReference type="SAM" id="Coils"/>
    </source>
</evidence>
<dbReference type="InterPro" id="IPR056863">
    <property type="entry name" value="LMN_ATRN_NET-like_EGF"/>
</dbReference>
<feature type="domain" description="Laminin EGF-like" evidence="23">
    <location>
        <begin position="369"/>
        <end position="422"/>
    </location>
</feature>
<evidence type="ECO:0000313" key="25">
    <source>
        <dbReference type="EMBL" id="KAI1241010.1"/>
    </source>
</evidence>
<evidence type="ECO:0000256" key="9">
    <source>
        <dbReference type="ARBA" id="ARBA00022974"/>
    </source>
</evidence>
<evidence type="ECO:0000256" key="17">
    <source>
        <dbReference type="ARBA" id="ARBA00080104"/>
    </source>
</evidence>
<dbReference type="GO" id="GO:0005604">
    <property type="term" value="C:basement membrane"/>
    <property type="evidence" value="ECO:0007669"/>
    <property type="project" value="UniProtKB-SubCell"/>
</dbReference>
<keyword evidence="26" id="KW-1185">Reference proteome</keyword>
<proteinExistence type="predicted"/>
<feature type="domain" description="Laminin G" evidence="22">
    <location>
        <begin position="1859"/>
        <end position="2029"/>
    </location>
</feature>
<dbReference type="PANTHER" id="PTHR15036">
    <property type="entry name" value="PIKACHURIN-LIKE PROTEIN"/>
    <property type="match status" value="1"/>
</dbReference>
<dbReference type="Proteomes" id="UP000618051">
    <property type="component" value="Unassembled WGS sequence"/>
</dbReference>
<keyword evidence="3" id="KW-0964">Secreted</keyword>
<evidence type="ECO:0000313" key="24">
    <source>
        <dbReference type="EMBL" id="KAG0137343.1"/>
    </source>
</evidence>
<dbReference type="SMART" id="SM00181">
    <property type="entry name" value="EGF"/>
    <property type="match status" value="3"/>
</dbReference>
<dbReference type="Pfam" id="PF00053">
    <property type="entry name" value="EGF_laminin"/>
    <property type="match status" value="2"/>
</dbReference>
<evidence type="ECO:0000256" key="10">
    <source>
        <dbReference type="ARBA" id="ARBA00023054"/>
    </source>
</evidence>
<comment type="caution">
    <text evidence="24">The sequence shown here is derived from an EMBL/GenBank/DDBJ whole genome shotgun (WGS) entry which is preliminary data.</text>
</comment>
<keyword evidence="5" id="KW-0732">Signal</keyword>
<evidence type="ECO:0000256" key="5">
    <source>
        <dbReference type="ARBA" id="ARBA00022729"/>
    </source>
</evidence>
<dbReference type="Pfam" id="PF06009">
    <property type="entry name" value="Laminin_II"/>
    <property type="match status" value="1"/>
</dbReference>
<feature type="domain" description="Laminin EGF-like" evidence="23">
    <location>
        <begin position="314"/>
        <end position="368"/>
    </location>
</feature>
<feature type="domain" description="Laminin G" evidence="22">
    <location>
        <begin position="1017"/>
        <end position="1218"/>
    </location>
</feature>
<comment type="function">
    <text evidence="1">Binding to cells via a high affinity receptor, laminin is thought to mediate the attachment, migration and organization of cells into tissues during embryonic development by interacting with other extracellular matrix components.</text>
</comment>
<feature type="coiled-coil region" evidence="20">
    <location>
        <begin position="521"/>
        <end position="583"/>
    </location>
</feature>
<dbReference type="FunFam" id="2.60.120.200:FF:000064">
    <property type="entry name" value="Laminin subunit alpha 4"/>
    <property type="match status" value="1"/>
</dbReference>
<keyword evidence="4" id="KW-0272">Extracellular matrix</keyword>
<reference evidence="25 26" key="2">
    <citation type="journal article" date="2021" name="J. Hered.">
        <title>Feather Gene Expression Elucidates the Developmental Basis of Plumage Iridescence in African Starlings.</title>
        <authorList>
            <person name="Rubenstein D.R."/>
            <person name="Corvelo A."/>
            <person name="MacManes M.D."/>
            <person name="Maia R."/>
            <person name="Narzisi G."/>
            <person name="Rousaki A."/>
            <person name="Vandenabeele P."/>
            <person name="Shawkey M.D."/>
            <person name="Solomon J."/>
        </authorList>
    </citation>
    <scope>NUCLEOTIDE SEQUENCE [LARGE SCALE GENOMIC DNA]</scope>
    <source>
        <strain evidence="25">SS15</strain>
    </source>
</reference>
<dbReference type="FunFam" id="2.10.25.10:FF:000569">
    <property type="entry name" value="Laminin subunit alpha 4"/>
    <property type="match status" value="1"/>
</dbReference>
<evidence type="ECO:0000256" key="1">
    <source>
        <dbReference type="ARBA" id="ARBA00002418"/>
    </source>
</evidence>
<feature type="disulfide bond" evidence="19">
    <location>
        <begin position="406"/>
        <end position="420"/>
    </location>
</feature>
<dbReference type="InterPro" id="IPR000742">
    <property type="entry name" value="EGF"/>
</dbReference>
<dbReference type="CDD" id="cd00055">
    <property type="entry name" value="EGF_Lam"/>
    <property type="match status" value="3"/>
</dbReference>
<dbReference type="InterPro" id="IPR010307">
    <property type="entry name" value="Laminin_dom_II"/>
</dbReference>
<evidence type="ECO:0000313" key="26">
    <source>
        <dbReference type="Proteomes" id="UP000618051"/>
    </source>
</evidence>
<evidence type="ECO:0000256" key="8">
    <source>
        <dbReference type="ARBA" id="ARBA00022889"/>
    </source>
</evidence>
<dbReference type="EMBL" id="JADDUC020000003">
    <property type="protein sequence ID" value="KAI1241010.1"/>
    <property type="molecule type" value="Genomic_DNA"/>
</dbReference>
<dbReference type="PROSITE" id="PS01248">
    <property type="entry name" value="EGF_LAM_1"/>
    <property type="match status" value="1"/>
</dbReference>
<keyword evidence="6" id="KW-0677">Repeat</keyword>
<dbReference type="InterPro" id="IPR013320">
    <property type="entry name" value="ConA-like_dom_sf"/>
</dbReference>
<feature type="coiled-coil region" evidence="20">
    <location>
        <begin position="681"/>
        <end position="715"/>
    </location>
</feature>
<dbReference type="EMBL" id="JADDUC010000001">
    <property type="protein sequence ID" value="KAG0137343.1"/>
    <property type="molecule type" value="Genomic_DNA"/>
</dbReference>
<feature type="compositionally biased region" description="Basic residues" evidence="21">
    <location>
        <begin position="1623"/>
        <end position="1640"/>
    </location>
</feature>
<keyword evidence="10 20" id="KW-0175">Coiled coil</keyword>
<evidence type="ECO:0000256" key="13">
    <source>
        <dbReference type="ARBA" id="ARBA00023292"/>
    </source>
</evidence>
<organism evidence="24">
    <name type="scientific">Lamprotornis superbus</name>
    <dbReference type="NCBI Taxonomy" id="245042"/>
    <lineage>
        <taxon>Eukaryota</taxon>
        <taxon>Metazoa</taxon>
        <taxon>Chordata</taxon>
        <taxon>Craniata</taxon>
        <taxon>Vertebrata</taxon>
        <taxon>Euteleostomi</taxon>
        <taxon>Archelosauria</taxon>
        <taxon>Archosauria</taxon>
        <taxon>Dinosauria</taxon>
        <taxon>Saurischia</taxon>
        <taxon>Theropoda</taxon>
        <taxon>Coelurosauria</taxon>
        <taxon>Aves</taxon>
        <taxon>Neognathae</taxon>
        <taxon>Neoaves</taxon>
        <taxon>Telluraves</taxon>
        <taxon>Australaves</taxon>
        <taxon>Passeriformes</taxon>
        <taxon>Sturnidae</taxon>
        <taxon>Lamprotornis</taxon>
    </lineage>
</organism>
<dbReference type="InterPro" id="IPR050372">
    <property type="entry name" value="Neurexin-related_CASP"/>
</dbReference>
<feature type="coiled-coil region" evidence="20">
    <location>
        <begin position="618"/>
        <end position="645"/>
    </location>
</feature>
<dbReference type="GO" id="GO:0045995">
    <property type="term" value="P:regulation of embryonic development"/>
    <property type="evidence" value="ECO:0007669"/>
    <property type="project" value="InterPro"/>
</dbReference>
<dbReference type="Pfam" id="PF24973">
    <property type="entry name" value="EGF_LMN_ATRN"/>
    <property type="match status" value="1"/>
</dbReference>
<keyword evidence="13 19" id="KW-0424">Laminin EGF-like domain</keyword>
<evidence type="ECO:0000256" key="16">
    <source>
        <dbReference type="ARBA" id="ARBA00077984"/>
    </source>
</evidence>
<dbReference type="GO" id="GO:0005102">
    <property type="term" value="F:signaling receptor binding"/>
    <property type="evidence" value="ECO:0007669"/>
    <property type="project" value="InterPro"/>
</dbReference>
<evidence type="ECO:0000256" key="18">
    <source>
        <dbReference type="ARBA" id="ARBA00082518"/>
    </source>
</evidence>
<evidence type="ECO:0000256" key="3">
    <source>
        <dbReference type="ARBA" id="ARBA00022525"/>
    </source>
</evidence>
<accession>A0A835P7Y5</accession>
<dbReference type="GO" id="GO:0030334">
    <property type="term" value="P:regulation of cell migration"/>
    <property type="evidence" value="ECO:0007669"/>
    <property type="project" value="InterPro"/>
</dbReference>
<evidence type="ECO:0000256" key="2">
    <source>
        <dbReference type="ARBA" id="ARBA00004302"/>
    </source>
</evidence>
<feature type="domain" description="Laminin G" evidence="22">
    <location>
        <begin position="1230"/>
        <end position="1438"/>
    </location>
</feature>
<keyword evidence="11 19" id="KW-1015">Disulfide bond</keyword>
<dbReference type="FunFam" id="2.60.120.200:FF:000053">
    <property type="entry name" value="Laminin subunit alpha 4"/>
    <property type="match status" value="1"/>
</dbReference>
<evidence type="ECO:0000256" key="7">
    <source>
        <dbReference type="ARBA" id="ARBA00022869"/>
    </source>
</evidence>
<feature type="region of interest" description="Disordered" evidence="21">
    <location>
        <begin position="1621"/>
        <end position="1651"/>
    </location>
</feature>
<evidence type="ECO:0000259" key="23">
    <source>
        <dbReference type="PROSITE" id="PS50027"/>
    </source>
</evidence>
<feature type="disulfide bond" evidence="19">
    <location>
        <begin position="283"/>
        <end position="292"/>
    </location>
</feature>
<name>A0A835P7Y5_9PASS</name>
<dbReference type="FunFam" id="2.10.25.10:FF:000051">
    <property type="entry name" value="Laminin subunit alpha 4"/>
    <property type="match status" value="1"/>
</dbReference>
<dbReference type="InterPro" id="IPR002049">
    <property type="entry name" value="LE_dom"/>
</dbReference>
<evidence type="ECO:0000256" key="12">
    <source>
        <dbReference type="ARBA" id="ARBA00023180"/>
    </source>
</evidence>
<sequence>WGSHNVRLAIALMSVKGSNIRNKFLRRKVGKECLHFSLSRQQLICFYRYKPFLPQTADWSRLTSSTPQETYTEQPQATPKWSLAADQIDETHHDLLPRDQNEGLYLAIYQVSHRQAATCTIGPLPSQSILVPLTTDMTAKEKTVFHCTIENNETSQNWASQMGNLKYLPTPGWRECLPKDCSLHSTVSFSVNKETRGRCFSSSTASSEGSVFQFDIEGSSAVSTQEATVIRGQQQAVATGSWVPFAEGCQEGFYRTSSGKCSPCDCNGNADRCLDGSGICVDCQRNTTGQHCEQCPDGFIGDVVRGVPTFCQPCPCPLPALANFAVSCYRKSGSVRCVCKENYAGPNCERCAPGYYGNPLLIGSTCKKCDCNGNSDPNLIFEDCDEVTGQCRNCLHHTSGFKCERCAPGYYGDARFAKNCTACNCGGRMCDSQTGECLADSPEVSTDTDCPTISCDKCIWDLTDDIRLSVLTIDESKSTLLSISTGAAAQRRLNDLNLTTTHLQEAMSKKKNHAVLWTIQVDDAADEMNDLLREAETLDEQGNEASSKGRLVQKETMEINNRASQLVQRLSNIRDNIEEISSKSKYYAIQQELSPEEIAQKRSVAEEMLKEIKRRKPFTNQRQRADEEENAAQELLQQIEAFHEKYNDTRSLVIDVLEQLSEQDVKLSDLEEALGEALDYVTQTEDTNRENTARLQRQEKQHEKIKEQMDEVNSTLLSATTILEGPQKVNSDLSEVIKNASGFYAEIDGAKKELQEKLANLSLFDDDLVEKAMNHALNLRRLADELDGNLYGVDSNGLVQRAINASNVYENIAGYIEEAEKAALLAWNTTNRVKDAAVGIDTQVTYHKGKSEELLIRAMQLQRTAHDSSSYTIADTSWQVNGTFARMNALRSQLMGAIAKMQSAETEEARERLEQAQLKTAEAVSATTTVTQATTPMDENVRLWSQNLQDFQHNSEAYDSAVHSAGDAVKKLSEVFPQLLDKLRRVEQKAPANNISSSIQRIRELIAQTRSVASKVQVSMMFEGQSAVEVNPKINVEELKSFTSMSLYIKLHKDNPQMAASPDRFILYLGNKNAKHYIGLAIKNDNLVYIYNLGGQDVEIPLDAKPVSTWPSYFSIIKIERIGRHGKMFLTVPSLSSTAEEKFIKKGEVLGPGTLLNLEPENAVFYVGGVPPGFKLPPSLNLPGFIGCLELATLNDDVISLYNFKHAYNIDTTTSPPCARDKLAFTQSRAVSYFFDGSGYALARNIERRGKFSQVTRFDIEVRTPTDSGLILLMINGSMFFSLEMHNGFLYLRYDFGFSNGPVLLEDSMKKARINDAKFHEISIIYHNSKKMILVVDRRHIKSVDNERTAMPFTDIYIGGAPAEILHSRPFRTFWQQNPVQKGKGHLTAACLALLSNSISSHLAGSIGFKGCMKGFQFQKKDFNLLEEPGTLGISYGCPEDSLMSRNAYFNGESFIASSQKVSLFTEFEGGFNFRTLQPSGLLFYYSEGSDVLSISMERGAVVLNASGTKIQSPDRNYNDGKTHFIITSVTPERYELTVDDKKQSKKNPVKDRAGKSPDSINKFYFGGSPLRTQQANFTGCISNAYFTRLDQEVEVEDFQKYSEKVQASLYGCPVESPPAALLHKKGKNSSKAKGIRNKKVGRDKDKISQPSSGLKKLYQMNLQREPQCHLPMNPKATEHAYQFGGTANSRQEFDHIPKDFSQRAQFSISLKTHSSHGMIFYISDQKETNFMALFVAHGRLIFMFNAGHQKIRIKSQEKYNDGLWHNVIFIRDKNTGRLIIDGLRVLEESFDGNANTWQVTEPLYIGGVAPGKAVKNIQINSVYSFSGCLSNLQFNGRPLTSASQTFSVTPCFEGPSEAGTYFSSEGGYVVLDESFSLGLKFEVVFEIRPRSSSGILLHGHSVNGEYLNMHMRNGQVTVKLNNGIRDFSTSVTLKQSLCDGRWHRIAVIRDANVVQLDVDSEVNHVVGPLNPKATDHREPVFIGESLLTSSLTTRNSFIGCIRNFMIDEKPVSFSKAALVSGAVSINTCPAA</sequence>
<evidence type="ECO:0000259" key="22">
    <source>
        <dbReference type="PROSITE" id="PS50025"/>
    </source>
</evidence>
<reference evidence="25" key="3">
    <citation type="submission" date="2022-01" db="EMBL/GenBank/DDBJ databases">
        <authorList>
            <person name="Rubenstein D.R."/>
        </authorList>
    </citation>
    <scope>NUCLEOTIDE SEQUENCE</scope>
    <source>
        <strain evidence="25">SS15</strain>
        <tissue evidence="25">Liver</tissue>
    </source>
</reference>
<evidence type="ECO:0000256" key="21">
    <source>
        <dbReference type="SAM" id="MobiDB-lite"/>
    </source>
</evidence>
<dbReference type="Pfam" id="PF02210">
    <property type="entry name" value="Laminin_G_2"/>
    <property type="match status" value="5"/>
</dbReference>
<evidence type="ECO:0000256" key="6">
    <source>
        <dbReference type="ARBA" id="ARBA00022737"/>
    </source>
</evidence>
<dbReference type="Gene3D" id="2.60.120.200">
    <property type="match status" value="5"/>
</dbReference>
<dbReference type="InterPro" id="IPR001791">
    <property type="entry name" value="Laminin_G"/>
</dbReference>
<dbReference type="GO" id="GO:0007155">
    <property type="term" value="P:cell adhesion"/>
    <property type="evidence" value="ECO:0007669"/>
    <property type="project" value="UniProtKB-KW"/>
</dbReference>
<dbReference type="SUPFAM" id="SSF57196">
    <property type="entry name" value="EGF/Laminin"/>
    <property type="match status" value="3"/>
</dbReference>
<dbReference type="Gene3D" id="2.10.25.10">
    <property type="entry name" value="Laminin"/>
    <property type="match status" value="3"/>
</dbReference>
<evidence type="ECO:0000256" key="19">
    <source>
        <dbReference type="PROSITE-ProRule" id="PRU00460"/>
    </source>
</evidence>
<protein>
    <recommendedName>
        <fullName evidence="15">Laminin subunit alpha-4</fullName>
    </recommendedName>
    <alternativeName>
        <fullName evidence="18">Laminin-14 subunit alpha</fullName>
    </alternativeName>
    <alternativeName>
        <fullName evidence="17">Laminin-8 subunit alpha</fullName>
    </alternativeName>
    <alternativeName>
        <fullName evidence="16">Laminin-9 subunit alpha</fullName>
    </alternativeName>
</protein>
<keyword evidence="8" id="KW-0130">Cell adhesion</keyword>
<evidence type="ECO:0000256" key="4">
    <source>
        <dbReference type="ARBA" id="ARBA00022530"/>
    </source>
</evidence>
<evidence type="ECO:0000256" key="14">
    <source>
        <dbReference type="ARBA" id="ARBA00062601"/>
    </source>
</evidence>
<dbReference type="OrthoDB" id="5836593at2759"/>
<feature type="domain" description="Laminin EGF-like" evidence="23">
    <location>
        <begin position="264"/>
        <end position="313"/>
    </location>
</feature>
<keyword evidence="9" id="KW-0654">Proteoglycan</keyword>
<evidence type="ECO:0000256" key="15">
    <source>
        <dbReference type="ARBA" id="ARBA00072601"/>
    </source>
</evidence>
<dbReference type="FunFam" id="2.60.120.200:FF:000087">
    <property type="entry name" value="Laminin subunit alpha 4"/>
    <property type="match status" value="1"/>
</dbReference>
<dbReference type="PANTHER" id="PTHR15036:SF47">
    <property type="entry name" value="LAMININ SUBUNIT ALPHA-4"/>
    <property type="match status" value="1"/>
</dbReference>
<dbReference type="GO" id="GO:0016020">
    <property type="term" value="C:membrane"/>
    <property type="evidence" value="ECO:0007669"/>
    <property type="project" value="UniProtKB-SubCell"/>
</dbReference>
<feature type="disulfide bond" evidence="19">
    <location>
        <begin position="339"/>
        <end position="348"/>
    </location>
</feature>
<dbReference type="FunFam" id="2.60.120.200:FF:000066">
    <property type="entry name" value="Laminin subunit alpha 4"/>
    <property type="match status" value="1"/>
</dbReference>
<gene>
    <name evidence="24" type="ORF">IHE44_000190</name>
    <name evidence="25" type="ORF">IHE44_0009466</name>
</gene>
<dbReference type="Pfam" id="PF06008">
    <property type="entry name" value="Laminin_I"/>
    <property type="match status" value="1"/>
</dbReference>
<dbReference type="GO" id="GO:0030155">
    <property type="term" value="P:regulation of cell adhesion"/>
    <property type="evidence" value="ECO:0007669"/>
    <property type="project" value="InterPro"/>
</dbReference>
<dbReference type="GO" id="GO:0005576">
    <property type="term" value="C:extracellular region"/>
    <property type="evidence" value="ECO:0007669"/>
    <property type="project" value="UniProtKB-ARBA"/>
</dbReference>
<feature type="domain" description="Laminin G" evidence="22">
    <location>
        <begin position="1681"/>
        <end position="1852"/>
    </location>
</feature>
<feature type="domain" description="Laminin G" evidence="22">
    <location>
        <begin position="1445"/>
        <end position="1613"/>
    </location>
</feature>
<dbReference type="PROSITE" id="PS50025">
    <property type="entry name" value="LAM_G_DOMAIN"/>
    <property type="match status" value="5"/>
</dbReference>